<dbReference type="PANTHER" id="PTHR12815">
    <property type="entry name" value="SORTING AND ASSEMBLY MACHINERY SAMM50 PROTEIN FAMILY MEMBER"/>
    <property type="match status" value="1"/>
</dbReference>
<organism evidence="10 11">
    <name type="scientific">Desulfopila aestuarii DSM 18488</name>
    <dbReference type="NCBI Taxonomy" id="1121416"/>
    <lineage>
        <taxon>Bacteria</taxon>
        <taxon>Pseudomonadati</taxon>
        <taxon>Thermodesulfobacteriota</taxon>
        <taxon>Desulfobulbia</taxon>
        <taxon>Desulfobulbales</taxon>
        <taxon>Desulfocapsaceae</taxon>
        <taxon>Desulfopila</taxon>
    </lineage>
</organism>
<protein>
    <recommendedName>
        <fullName evidence="8">Outer membrane protein assembly factor BamA</fullName>
    </recommendedName>
</protein>
<dbReference type="PROSITE" id="PS51779">
    <property type="entry name" value="POTRA"/>
    <property type="match status" value="4"/>
</dbReference>
<dbReference type="GO" id="GO:0009279">
    <property type="term" value="C:cell outer membrane"/>
    <property type="evidence" value="ECO:0007669"/>
    <property type="project" value="UniProtKB-UniRule"/>
</dbReference>
<accession>A0A1M7Y2U5</accession>
<evidence type="ECO:0000256" key="6">
    <source>
        <dbReference type="ARBA" id="ARBA00023136"/>
    </source>
</evidence>
<feature type="domain" description="POTRA" evidence="9">
    <location>
        <begin position="172"/>
        <end position="243"/>
    </location>
</feature>
<feature type="domain" description="POTRA" evidence="9">
    <location>
        <begin position="244"/>
        <end position="321"/>
    </location>
</feature>
<dbReference type="InterPro" id="IPR000184">
    <property type="entry name" value="Bac_surfAg_D15"/>
</dbReference>
<dbReference type="InterPro" id="IPR023707">
    <property type="entry name" value="OM_assembly_BamA"/>
</dbReference>
<dbReference type="Pfam" id="PF07244">
    <property type="entry name" value="POTRA"/>
    <property type="match status" value="5"/>
</dbReference>
<dbReference type="InterPro" id="IPR039910">
    <property type="entry name" value="D15-like"/>
</dbReference>
<evidence type="ECO:0000259" key="9">
    <source>
        <dbReference type="PROSITE" id="PS51779"/>
    </source>
</evidence>
<evidence type="ECO:0000256" key="3">
    <source>
        <dbReference type="ARBA" id="ARBA00022692"/>
    </source>
</evidence>
<sequence>MNFFRQLPVSSSRACTAVKLTVLCFALYFLLAPLSVSAATLSTAFLPLKINSGKDVQELTVRADKLFSESLAAHGISLMPRPKAESMANYQGSWPPPPAALQSISKATGNDNVAAGNLTVIGKQISVDLKVFDALTPNSPKYFFSKANNVDELTTAINSVVLDVLAYTERDLRIGTIAPEGNKRIDSGAILRKINSRAGGAYNPATLREDLKAIYSMGYFNDVQIDVTDGPKGKNVVFKVVEKPTIAAVTFSGTDELSEEDVKGAANIREHFILNPAAVNAGAEAIKELYKSKGYYNTTVTTDISFPNEEGAVVTYTIDEGEKIYIKEISFDGNSAFDDDELRDQIETSEKGFFSWITASGLLEMDKIKQDAAKIVSFYNDNGYMEARIGEPVIRQEEEWLYLTFNIEEGPRFKVGTVDVSGDLLGDKATFVDMLTIRDEEYVNRSAIREDVMAITDYYAEKGYAFAEARPVMNKSASGSRVDLTYVINKGELVYINRIIIKGNTRTRDNVIRREIRLAEGGVFNSKALRESSQALQRLQFFEEVNITPEPTIEPAKMNINIEVKERSTGTFSIGAGYSSVDEIIVMGSISENNFLGRGDQLSLSANVGGKSSRYNLGYTNPHLNDSELSWGADLFNTEREYDDYTKKSNGGGLRIGYPLIEKWRIFGNYTYTDTDLSDISDDASWVITESAKVPVTSSVGVSLVRDTRNKTFGATEGSKHMISTQYAGGPFGGDAQFTKIEASTSWYFPLIWKTVLHLKGAAGQAFENENDKFPVYERFYLGGINTVRGFEYGKISPMNDGDRIGGDQMWYTNVEIIFPIIEDQGIQGITFFDAGQVYGDEDQRSDDDPESAVGLGIRWLSPMGPISVVWGYNLDPRDDEDSSVFDFSIGGTF</sequence>
<comment type="subcellular location">
    <subcellularLocation>
        <location evidence="1">Membrane</location>
    </subcellularLocation>
</comment>
<evidence type="ECO:0000256" key="5">
    <source>
        <dbReference type="ARBA" id="ARBA00022737"/>
    </source>
</evidence>
<proteinExistence type="inferred from homology"/>
<dbReference type="PIRSF" id="PIRSF006076">
    <property type="entry name" value="OM_assembly_OMP85"/>
    <property type="match status" value="1"/>
</dbReference>
<dbReference type="InterPro" id="IPR034746">
    <property type="entry name" value="POTRA"/>
</dbReference>
<dbReference type="InterPro" id="IPR010827">
    <property type="entry name" value="BamA/TamA_POTRA"/>
</dbReference>
<evidence type="ECO:0000256" key="1">
    <source>
        <dbReference type="ARBA" id="ARBA00004370"/>
    </source>
</evidence>
<evidence type="ECO:0000313" key="10">
    <source>
        <dbReference type="EMBL" id="SHO46319.1"/>
    </source>
</evidence>
<evidence type="ECO:0000256" key="8">
    <source>
        <dbReference type="NCBIfam" id="TIGR03303"/>
    </source>
</evidence>
<dbReference type="Gene3D" id="3.10.20.310">
    <property type="entry name" value="membrane protein fhac"/>
    <property type="match status" value="5"/>
</dbReference>
<keyword evidence="2" id="KW-1134">Transmembrane beta strand</keyword>
<evidence type="ECO:0000256" key="2">
    <source>
        <dbReference type="ARBA" id="ARBA00022452"/>
    </source>
</evidence>
<dbReference type="AlphaFoldDB" id="A0A1M7Y2U5"/>
<gene>
    <name evidence="10" type="ORF">SAMN02745220_01425</name>
</gene>
<evidence type="ECO:0000256" key="4">
    <source>
        <dbReference type="ARBA" id="ARBA00022729"/>
    </source>
</evidence>
<dbReference type="OrthoDB" id="9803054at2"/>
<feature type="domain" description="POTRA" evidence="9">
    <location>
        <begin position="494"/>
        <end position="567"/>
    </location>
</feature>
<dbReference type="STRING" id="1121416.SAMN02745220_01425"/>
<dbReference type="PANTHER" id="PTHR12815:SF23">
    <property type="entry name" value="OUTER MEMBRANE PROTEIN ASSEMBLY FACTOR BAMA"/>
    <property type="match status" value="1"/>
</dbReference>
<evidence type="ECO:0000256" key="7">
    <source>
        <dbReference type="ARBA" id="ARBA00023237"/>
    </source>
</evidence>
<dbReference type="Proteomes" id="UP000184603">
    <property type="component" value="Unassembled WGS sequence"/>
</dbReference>
<name>A0A1M7Y2U5_9BACT</name>
<keyword evidence="6" id="KW-0472">Membrane</keyword>
<reference evidence="10 11" key="1">
    <citation type="submission" date="2016-12" db="EMBL/GenBank/DDBJ databases">
        <authorList>
            <person name="Song W.-J."/>
            <person name="Kurnit D.M."/>
        </authorList>
    </citation>
    <scope>NUCLEOTIDE SEQUENCE [LARGE SCALE GENOMIC DNA]</scope>
    <source>
        <strain evidence="10 11">DSM 18488</strain>
    </source>
</reference>
<dbReference type="RefSeq" id="WP_073612761.1">
    <property type="nucleotide sequence ID" value="NZ_FRFE01000005.1"/>
</dbReference>
<dbReference type="HAMAP" id="MF_01430">
    <property type="entry name" value="OM_assembly_BamA"/>
    <property type="match status" value="1"/>
</dbReference>
<dbReference type="EMBL" id="FRFE01000005">
    <property type="protein sequence ID" value="SHO46319.1"/>
    <property type="molecule type" value="Genomic_DNA"/>
</dbReference>
<keyword evidence="5" id="KW-0677">Repeat</keyword>
<feature type="domain" description="POTRA" evidence="9">
    <location>
        <begin position="324"/>
        <end position="410"/>
    </location>
</feature>
<dbReference type="Pfam" id="PF01103">
    <property type="entry name" value="Omp85"/>
    <property type="match status" value="1"/>
</dbReference>
<keyword evidence="4" id="KW-0732">Signal</keyword>
<evidence type="ECO:0000313" key="11">
    <source>
        <dbReference type="Proteomes" id="UP000184603"/>
    </source>
</evidence>
<keyword evidence="3" id="KW-0812">Transmembrane</keyword>
<dbReference type="NCBIfam" id="TIGR03303">
    <property type="entry name" value="OM_YaeT"/>
    <property type="match status" value="1"/>
</dbReference>
<keyword evidence="11" id="KW-1185">Reference proteome</keyword>
<dbReference type="Gene3D" id="2.40.160.50">
    <property type="entry name" value="membrane protein fhac: a member of the omp85/tpsb transporter family"/>
    <property type="match status" value="1"/>
</dbReference>
<dbReference type="GO" id="GO:0071709">
    <property type="term" value="P:membrane assembly"/>
    <property type="evidence" value="ECO:0007669"/>
    <property type="project" value="InterPro"/>
</dbReference>
<keyword evidence="7" id="KW-0998">Cell outer membrane</keyword>